<protein>
    <recommendedName>
        <fullName evidence="13">Dynactin subunit 4</fullName>
    </recommendedName>
</protein>
<comment type="similarity">
    <text evidence="12">Belongs to the dynactin subunit 4 family.</text>
</comment>
<reference evidence="15 16" key="1">
    <citation type="submission" date="2019-09" db="EMBL/GenBank/DDBJ databases">
        <title>Bird 10,000 Genomes (B10K) Project - Family phase.</title>
        <authorList>
            <person name="Zhang G."/>
        </authorList>
    </citation>
    <scope>NUCLEOTIDE SEQUENCE [LARGE SCALE GENOMIC DNA]</scope>
    <source>
        <strain evidence="15">OUT-0050</strain>
        <tissue evidence="15">Muscle</tissue>
    </source>
</reference>
<evidence type="ECO:0000256" key="6">
    <source>
        <dbReference type="ARBA" id="ARBA00022499"/>
    </source>
</evidence>
<evidence type="ECO:0000256" key="8">
    <source>
        <dbReference type="ARBA" id="ARBA00022843"/>
    </source>
</evidence>
<comment type="caution">
    <text evidence="15">The sequence shown here is derived from an EMBL/GenBank/DDBJ whole genome shotgun (WGS) entry which is preliminary data.</text>
</comment>
<keyword evidence="16" id="KW-1185">Reference proteome</keyword>
<dbReference type="InterPro" id="IPR008603">
    <property type="entry name" value="DCTN4"/>
</dbReference>
<dbReference type="GO" id="GO:0005869">
    <property type="term" value="C:dynactin complex"/>
    <property type="evidence" value="ECO:0007669"/>
    <property type="project" value="InterPro"/>
</dbReference>
<evidence type="ECO:0000256" key="7">
    <source>
        <dbReference type="ARBA" id="ARBA00022553"/>
    </source>
</evidence>
<dbReference type="GO" id="GO:0005813">
    <property type="term" value="C:centrosome"/>
    <property type="evidence" value="ECO:0007669"/>
    <property type="project" value="UniProtKB-SubCell"/>
</dbReference>
<evidence type="ECO:0000256" key="11">
    <source>
        <dbReference type="ARBA" id="ARBA00023212"/>
    </source>
</evidence>
<dbReference type="PANTHER" id="PTHR13034">
    <property type="entry name" value="DYNACTIN P62 SUBUNIT"/>
    <property type="match status" value="1"/>
</dbReference>
<keyword evidence="9" id="KW-0007">Acetylation</keyword>
<evidence type="ECO:0000256" key="1">
    <source>
        <dbReference type="ARBA" id="ARBA00004300"/>
    </source>
</evidence>
<organism evidence="15 16">
    <name type="scientific">Agelaius phoeniceus</name>
    <name type="common">Red-winged blackbird</name>
    <name type="synonym">Oriolus phoeniceus</name>
    <dbReference type="NCBI Taxonomy" id="39638"/>
    <lineage>
        <taxon>Eukaryota</taxon>
        <taxon>Metazoa</taxon>
        <taxon>Chordata</taxon>
        <taxon>Craniata</taxon>
        <taxon>Vertebrata</taxon>
        <taxon>Euteleostomi</taxon>
        <taxon>Archelosauria</taxon>
        <taxon>Archosauria</taxon>
        <taxon>Dinosauria</taxon>
        <taxon>Saurischia</taxon>
        <taxon>Theropoda</taxon>
        <taxon>Coelurosauria</taxon>
        <taxon>Aves</taxon>
        <taxon>Neognathae</taxon>
        <taxon>Neoaves</taxon>
        <taxon>Telluraves</taxon>
        <taxon>Australaves</taxon>
        <taxon>Passeriformes</taxon>
        <taxon>Passeroidea</taxon>
        <taxon>Icteridae</taxon>
        <taxon>Agelaius</taxon>
    </lineage>
</organism>
<evidence type="ECO:0000256" key="4">
    <source>
        <dbReference type="ARBA" id="ARBA00004657"/>
    </source>
</evidence>
<evidence type="ECO:0000256" key="3">
    <source>
        <dbReference type="ARBA" id="ARBA00004544"/>
    </source>
</evidence>
<comment type="subunit">
    <text evidence="14">Subunit of dynactin, a multiprotein complex part of a tripartite complex with dynein and a adapter, such as BICDL1, BICD2 or HOOK3. The dynactin complex is built around ACTR1A/ACTB filament and consists of an actin-related filament composed of a shoulder domain, a pointed end and a barbed end. Its length is defined by its flexible shoulder domain. The soulder is composed of 2 DCTN1 subunits, 4 DCTN2 and 2 DCTN3. The 4 DCNT2 (via N-terminus) bind the ACTR1A filament and act as molecular rulers to determine the length. The pointed end is important for binding dynein-dynactin cargo adapters. Consists of 4 subunits: ACTR10, DCNT4, DCTN5 and DCTN6. The barbed end is composed of a CAPZA1:CAPZB heterodimers, which binds ACTR1A/ACTB filament and dynactin and stabilizes dynactin. Interacts with ATP7B, but not ATP7A, in a copper-dependent manner. Interacts with ANK2; this interaction is required for localization at costameres. Interacts with N4BP2L1.</text>
</comment>
<dbReference type="GO" id="GO:0030016">
    <property type="term" value="C:myofibril"/>
    <property type="evidence" value="ECO:0007669"/>
    <property type="project" value="UniProtKB-SubCell"/>
</dbReference>
<feature type="non-terminal residue" evidence="15">
    <location>
        <position position="458"/>
    </location>
</feature>
<keyword evidence="11" id="KW-0206">Cytoskeleton</keyword>
<keyword evidence="8" id="KW-0832">Ubl conjugation</keyword>
<evidence type="ECO:0000256" key="2">
    <source>
        <dbReference type="ARBA" id="ARBA00004529"/>
    </source>
</evidence>
<keyword evidence="5" id="KW-0963">Cytoplasm</keyword>
<dbReference type="Pfam" id="PF05502">
    <property type="entry name" value="Dynactin_p62"/>
    <property type="match status" value="1"/>
</dbReference>
<evidence type="ECO:0000313" key="15">
    <source>
        <dbReference type="EMBL" id="NWZ16545.1"/>
    </source>
</evidence>
<dbReference type="EMBL" id="VZSP01002837">
    <property type="protein sequence ID" value="NWZ16545.1"/>
    <property type="molecule type" value="Genomic_DNA"/>
</dbReference>
<dbReference type="GO" id="GO:0001725">
    <property type="term" value="C:stress fiber"/>
    <property type="evidence" value="ECO:0007669"/>
    <property type="project" value="UniProtKB-SubCell"/>
</dbReference>
<dbReference type="Proteomes" id="UP000521525">
    <property type="component" value="Unassembled WGS sequence"/>
</dbReference>
<evidence type="ECO:0000256" key="10">
    <source>
        <dbReference type="ARBA" id="ARBA00023054"/>
    </source>
</evidence>
<keyword evidence="7" id="KW-0597">Phosphoprotein</keyword>
<dbReference type="GO" id="GO:0005938">
    <property type="term" value="C:cell cortex"/>
    <property type="evidence" value="ECO:0007669"/>
    <property type="project" value="UniProtKB-SubCell"/>
</dbReference>
<name>A0A7K7KD48_AGEPH</name>
<evidence type="ECO:0000256" key="14">
    <source>
        <dbReference type="ARBA" id="ARBA00093507"/>
    </source>
</evidence>
<accession>A0A7K7KD48</accession>
<proteinExistence type="inferred from homology"/>
<dbReference type="PANTHER" id="PTHR13034:SF2">
    <property type="entry name" value="DYNACTIN SUBUNIT 4"/>
    <property type="match status" value="1"/>
</dbReference>
<sequence>MASLLQSERVLYLVRGEKELRAPLPQLYFCRYCSELRSLECVSHEVTADRPRRTRAPGGTRRDRAGRCSLYAQRLGRTPASHSFSPLVLVVSAAGGVGCDFCVASGNLLWTLLFLFSCAASGGWQEPENPHTQRINKLVEYYQQLAQKEKIERDRKKLVRRRNYVPLAFSQHTIHVVDKYSLGTRLQRQRPGAPISALAGLSLKEGEDHKEIKIEPADAVEEVEPLPEDYYTRPINLTEVTTLRQRLLQPDFQPICASQLYPRHKHLLIKRSLRCRKCEHNLSKPEFNPTSIKFKIQLVAVNYIPEVRIMSIPNLRYMKESQVLLTLTNPVENVTHVTLLECEEGDPDNINSTAKVAVPPKELILAGKDAAAEYDELAEPQDFQDDPDIIAFRKANKVGVFIKVTPQKEEGEVTVSFKMKHEFKNLTAPIRPNEDGDHTSEVIWLTHHVELSLGPVLP</sequence>
<comment type="subcellular location">
    <subcellularLocation>
        <location evidence="3">Cytoplasm</location>
        <location evidence="3">Cell cortex</location>
    </subcellularLocation>
    <subcellularLocation>
        <location evidence="1">Cytoplasm</location>
        <location evidence="1">Cytoskeleton</location>
        <location evidence="1">Microtubule organizing center</location>
        <location evidence="1">Centrosome</location>
    </subcellularLocation>
    <subcellularLocation>
        <location evidence="2">Cytoplasm</location>
        <location evidence="2">Cytoskeleton</location>
        <location evidence="2">Stress fiber</location>
    </subcellularLocation>
    <subcellularLocation>
        <location evidence="4">Cytoplasm</location>
        <location evidence="4">Myofibril</location>
    </subcellularLocation>
</comment>
<keyword evidence="10" id="KW-0175">Coiled coil</keyword>
<evidence type="ECO:0000256" key="9">
    <source>
        <dbReference type="ARBA" id="ARBA00022990"/>
    </source>
</evidence>
<keyword evidence="6" id="KW-1017">Isopeptide bond</keyword>
<evidence type="ECO:0000256" key="12">
    <source>
        <dbReference type="ARBA" id="ARBA00034776"/>
    </source>
</evidence>
<evidence type="ECO:0000313" key="16">
    <source>
        <dbReference type="Proteomes" id="UP000521525"/>
    </source>
</evidence>
<evidence type="ECO:0000256" key="5">
    <source>
        <dbReference type="ARBA" id="ARBA00022490"/>
    </source>
</evidence>
<gene>
    <name evidence="15" type="primary">Dctn4</name>
    <name evidence="15" type="ORF">AGEPHO_R04490</name>
</gene>
<evidence type="ECO:0000256" key="13">
    <source>
        <dbReference type="ARBA" id="ARBA00034864"/>
    </source>
</evidence>
<feature type="non-terminal residue" evidence="15">
    <location>
        <position position="1"/>
    </location>
</feature>
<dbReference type="AlphaFoldDB" id="A0A7K7KD48"/>